<dbReference type="RefSeq" id="WP_290271535.1">
    <property type="nucleotide sequence ID" value="NZ_JAUFQP010000010.1"/>
</dbReference>
<accession>A0ABV5GWY5</accession>
<comment type="caution">
    <text evidence="2">The sequence shown here is derived from an EMBL/GenBank/DDBJ whole genome shotgun (WGS) entry which is preliminary data.</text>
</comment>
<dbReference type="Gene3D" id="2.40.160.60">
    <property type="entry name" value="Outer membrane protein transport protein (OMPP1/FadL/TodX)"/>
    <property type="match status" value="1"/>
</dbReference>
<evidence type="ECO:0000313" key="2">
    <source>
        <dbReference type="EMBL" id="MFB9104163.1"/>
    </source>
</evidence>
<gene>
    <name evidence="2" type="ORF">ACFFU1_04600</name>
</gene>
<keyword evidence="1" id="KW-0732">Signal</keyword>
<sequence length="416" mass="45222">MKIKSLIFYTVLLFISSKSIAQSNSLSSSPYSLYGLGVSNDIGTGITNSLGKSGIAMPSTTFINNSNPASFGAMYKNSFLYDFGFKAETNTMAEGSGSNSNIIANFSNIGIAFPINARSAFSATLVPLTSVGYTISGIESYIEGSTDIFSTSIDGEGGINDLKLNYGYGLTKNFRLGLTASALFGKITETETNYVLTNSISTILIDDDSAYSGFRLGAGFQYDITEKIAIGGVVNLPTSLSGDKISTTTITSEATIETIESDSSIDDFKLPLELGFGLQTKLNDAFVFSFDFKKSYWNDTNQSDQIGTFVDQDFFGAGLQFKSTKNQLKFFNRLQYRAGFNYDNGNIEIDDTRISNSALNIGLGIPLKSDRSSMINFSYSYGSKGTISNGLIKENYHLFSINLSLEGLWFQKRKIN</sequence>
<feature type="chain" id="PRO_5047459204" description="Aromatic hydrocarbon degradation protein" evidence="1">
    <location>
        <begin position="22"/>
        <end position="416"/>
    </location>
</feature>
<dbReference type="SUPFAM" id="SSF56935">
    <property type="entry name" value="Porins"/>
    <property type="match status" value="1"/>
</dbReference>
<reference evidence="2 3" key="1">
    <citation type="submission" date="2024-09" db="EMBL/GenBank/DDBJ databases">
        <authorList>
            <person name="Sun Q."/>
            <person name="Mori K."/>
        </authorList>
    </citation>
    <scope>NUCLEOTIDE SEQUENCE [LARGE SCALE GENOMIC DNA]</scope>
    <source>
        <strain evidence="2 3">CECT 8300</strain>
    </source>
</reference>
<evidence type="ECO:0008006" key="4">
    <source>
        <dbReference type="Google" id="ProtNLM"/>
    </source>
</evidence>
<organism evidence="2 3">
    <name type="scientific">Algibacter miyuki</name>
    <dbReference type="NCBI Taxonomy" id="1306933"/>
    <lineage>
        <taxon>Bacteria</taxon>
        <taxon>Pseudomonadati</taxon>
        <taxon>Bacteroidota</taxon>
        <taxon>Flavobacteriia</taxon>
        <taxon>Flavobacteriales</taxon>
        <taxon>Flavobacteriaceae</taxon>
        <taxon>Algibacter</taxon>
    </lineage>
</organism>
<dbReference type="EMBL" id="JBHMFA010000004">
    <property type="protein sequence ID" value="MFB9104163.1"/>
    <property type="molecule type" value="Genomic_DNA"/>
</dbReference>
<evidence type="ECO:0000313" key="3">
    <source>
        <dbReference type="Proteomes" id="UP001589590"/>
    </source>
</evidence>
<name>A0ABV5GWY5_9FLAO</name>
<protein>
    <recommendedName>
        <fullName evidence="4">Aromatic hydrocarbon degradation protein</fullName>
    </recommendedName>
</protein>
<keyword evidence="3" id="KW-1185">Reference proteome</keyword>
<proteinExistence type="predicted"/>
<evidence type="ECO:0000256" key="1">
    <source>
        <dbReference type="SAM" id="SignalP"/>
    </source>
</evidence>
<dbReference type="Proteomes" id="UP001589590">
    <property type="component" value="Unassembled WGS sequence"/>
</dbReference>
<feature type="signal peptide" evidence="1">
    <location>
        <begin position="1"/>
        <end position="21"/>
    </location>
</feature>